<accession>A0A2M4C6W1</accession>
<evidence type="ECO:0000256" key="2">
    <source>
        <dbReference type="SAM" id="SignalP"/>
    </source>
</evidence>
<feature type="signal peptide" evidence="2">
    <location>
        <begin position="1"/>
        <end position="19"/>
    </location>
</feature>
<organism evidence="3">
    <name type="scientific">Anopheles marajoara</name>
    <dbReference type="NCBI Taxonomy" id="58244"/>
    <lineage>
        <taxon>Eukaryota</taxon>
        <taxon>Metazoa</taxon>
        <taxon>Ecdysozoa</taxon>
        <taxon>Arthropoda</taxon>
        <taxon>Hexapoda</taxon>
        <taxon>Insecta</taxon>
        <taxon>Pterygota</taxon>
        <taxon>Neoptera</taxon>
        <taxon>Endopterygota</taxon>
        <taxon>Diptera</taxon>
        <taxon>Nematocera</taxon>
        <taxon>Culicoidea</taxon>
        <taxon>Culicidae</taxon>
        <taxon>Anophelinae</taxon>
        <taxon>Anopheles</taxon>
    </lineage>
</organism>
<evidence type="ECO:0000313" key="3">
    <source>
        <dbReference type="EMBL" id="MBW60999.1"/>
    </source>
</evidence>
<evidence type="ECO:0000256" key="1">
    <source>
        <dbReference type="SAM" id="MobiDB-lite"/>
    </source>
</evidence>
<keyword evidence="2" id="KW-0732">Signal</keyword>
<feature type="region of interest" description="Disordered" evidence="1">
    <location>
        <begin position="109"/>
        <end position="136"/>
    </location>
</feature>
<dbReference type="AlphaFoldDB" id="A0A2M4C6W1"/>
<feature type="chain" id="PRO_5014759856" evidence="2">
    <location>
        <begin position="20"/>
        <end position="136"/>
    </location>
</feature>
<dbReference type="EMBL" id="GGFJ01011858">
    <property type="protein sequence ID" value="MBW60999.1"/>
    <property type="molecule type" value="Transcribed_RNA"/>
</dbReference>
<reference evidence="3" key="1">
    <citation type="submission" date="2018-01" db="EMBL/GenBank/DDBJ databases">
        <title>An insight into the sialome of Amazonian anophelines.</title>
        <authorList>
            <person name="Ribeiro J.M."/>
            <person name="Scarpassa V."/>
            <person name="Calvo E."/>
        </authorList>
    </citation>
    <scope>NUCLEOTIDE SEQUENCE</scope>
    <source>
        <tissue evidence="3">Salivary glands</tissue>
    </source>
</reference>
<proteinExistence type="predicted"/>
<protein>
    <submittedName>
        <fullName evidence="3">Putative secreted protein</fullName>
    </submittedName>
</protein>
<sequence>MMFCSLCFALSLSLSLSFGTRLCCARVLYRRVWRGGWRGGCGSSKHLVRLVVVVAVGREQQRQSNARSHKQLSLRVCRSRCWLPGAAAAAARFRSHGLIASIDHADHEISPTPRPIYSSFTPRDPSNDRSTIMNHR</sequence>
<name>A0A2M4C6W1_9DIPT</name>